<dbReference type="InterPro" id="IPR018485">
    <property type="entry name" value="FGGY_C"/>
</dbReference>
<proteinExistence type="inferred from homology"/>
<dbReference type="PROSITE" id="PS00445">
    <property type="entry name" value="FGGY_KINASES_2"/>
    <property type="match status" value="1"/>
</dbReference>
<dbReference type="NCBIfam" id="NF000756">
    <property type="entry name" value="PRK00047.1"/>
    <property type="match status" value="1"/>
</dbReference>
<dbReference type="GO" id="GO:0005829">
    <property type="term" value="C:cytosol"/>
    <property type="evidence" value="ECO:0007669"/>
    <property type="project" value="TreeGrafter"/>
</dbReference>
<evidence type="ECO:0000259" key="13">
    <source>
        <dbReference type="Pfam" id="PF02782"/>
    </source>
</evidence>
<feature type="domain" description="Carbohydrate kinase FGGY N-terminal" evidence="12">
    <location>
        <begin position="3"/>
        <end position="247"/>
    </location>
</feature>
<comment type="similarity">
    <text evidence="2 11">Belongs to the FGGY kinase family.</text>
</comment>
<dbReference type="CDD" id="cd07769">
    <property type="entry name" value="ASKHA_NBD_FGGY_GK"/>
    <property type="match status" value="1"/>
</dbReference>
<evidence type="ECO:0000256" key="7">
    <source>
        <dbReference type="ARBA" id="ARBA00022798"/>
    </source>
</evidence>
<name>A0AA41WGK0_9BACT</name>
<dbReference type="Gene3D" id="3.30.420.40">
    <property type="match status" value="2"/>
</dbReference>
<dbReference type="RefSeq" id="WP_284057992.1">
    <property type="nucleotide sequence ID" value="NZ_JAMSLR010000012.1"/>
</dbReference>
<keyword evidence="7" id="KW-0319">Glycerol metabolism</keyword>
<evidence type="ECO:0000256" key="1">
    <source>
        <dbReference type="ARBA" id="ARBA00005190"/>
    </source>
</evidence>
<dbReference type="PANTHER" id="PTHR10196">
    <property type="entry name" value="SUGAR KINASE"/>
    <property type="match status" value="1"/>
</dbReference>
<evidence type="ECO:0000256" key="3">
    <source>
        <dbReference type="ARBA" id="ARBA00012099"/>
    </source>
</evidence>
<evidence type="ECO:0000313" key="15">
    <source>
        <dbReference type="Proteomes" id="UP001165306"/>
    </source>
</evidence>
<dbReference type="GO" id="GO:0004370">
    <property type="term" value="F:glycerol kinase activity"/>
    <property type="evidence" value="ECO:0007669"/>
    <property type="project" value="UniProtKB-EC"/>
</dbReference>
<keyword evidence="5" id="KW-0547">Nucleotide-binding</keyword>
<dbReference type="InterPro" id="IPR018484">
    <property type="entry name" value="FGGY_N"/>
</dbReference>
<sequence length="493" mass="53777">MEIILGIDHGTTRTKVLALDRAMRIVAEGAAELPQQYPQPGWVEQSPQDILETTRAAIAACLAALPPQTKIAGLGLANQGETVLAWDRETGQPVYPAIVWQDRRTAGRCAELAAAGYERLVHERTGLYLDPYFSATKVWWILTHVPDAQRLARAGRLLVGTTDTWILWNLSARRLFLTDTTTASRTSLLDLRTLDWDAELLDLFEIPRSMLPDVVASTGVVGTVELPGWPEPVPVAGLAVDQQAALFSHACLEPGMVKATYGTGTFVLMQIGPVPRLSQHGLVTTVAWTIGGQASYALDGGIYTTGAAVQWLVEGLRILDRPEQSDEIARSVADSGDVYVVPAFSGLAAPYWDPRARGLIIGLTRGTSWAHVVRATLEGIAYRVRDVVEAMEADAGAPLQVLRVDGGPTRNSFLMQFQADVLGVPVEVAETTEATARGAALLAGLGLGWWTTADVVANWRPAVRYEPAMGEDERERRYARWRRAVERAREWAE</sequence>
<evidence type="ECO:0000256" key="4">
    <source>
        <dbReference type="ARBA" id="ARBA00022679"/>
    </source>
</evidence>
<dbReference type="InterPro" id="IPR043129">
    <property type="entry name" value="ATPase_NBD"/>
</dbReference>
<accession>A0AA41WGK0</accession>
<comment type="caution">
    <text evidence="14">The sequence shown here is derived from an EMBL/GenBank/DDBJ whole genome shotgun (WGS) entry which is preliminary data.</text>
</comment>
<dbReference type="Pfam" id="PF00370">
    <property type="entry name" value="FGGY_N"/>
    <property type="match status" value="1"/>
</dbReference>
<evidence type="ECO:0000259" key="12">
    <source>
        <dbReference type="Pfam" id="PF00370"/>
    </source>
</evidence>
<keyword evidence="6 11" id="KW-0418">Kinase</keyword>
<dbReference type="Pfam" id="PF02782">
    <property type="entry name" value="FGGY_C"/>
    <property type="match status" value="1"/>
</dbReference>
<dbReference type="InterPro" id="IPR000577">
    <property type="entry name" value="Carb_kinase_FGGY"/>
</dbReference>
<keyword evidence="8" id="KW-0067">ATP-binding</keyword>
<dbReference type="PANTHER" id="PTHR10196:SF69">
    <property type="entry name" value="GLYCEROL KINASE"/>
    <property type="match status" value="1"/>
</dbReference>
<evidence type="ECO:0000256" key="5">
    <source>
        <dbReference type="ARBA" id="ARBA00022741"/>
    </source>
</evidence>
<evidence type="ECO:0000256" key="9">
    <source>
        <dbReference type="ARBA" id="ARBA00043149"/>
    </source>
</evidence>
<dbReference type="PROSITE" id="PS00933">
    <property type="entry name" value="FGGY_KINASES_1"/>
    <property type="match status" value="1"/>
</dbReference>
<dbReference type="AlphaFoldDB" id="A0AA41WGK0"/>
<keyword evidence="15" id="KW-1185">Reference proteome</keyword>
<comment type="pathway">
    <text evidence="1">Polyol metabolism; glycerol degradation via glycerol kinase pathway; sn-glycerol 3-phosphate from glycerol: step 1/1.</text>
</comment>
<dbReference type="NCBIfam" id="TIGR01311">
    <property type="entry name" value="glycerol_kin"/>
    <property type="match status" value="1"/>
</dbReference>
<dbReference type="Proteomes" id="UP001165306">
    <property type="component" value="Unassembled WGS sequence"/>
</dbReference>
<comment type="catalytic activity">
    <reaction evidence="10">
        <text>glycerol + ATP = sn-glycerol 3-phosphate + ADP + H(+)</text>
        <dbReference type="Rhea" id="RHEA:21644"/>
        <dbReference type="ChEBI" id="CHEBI:15378"/>
        <dbReference type="ChEBI" id="CHEBI:17754"/>
        <dbReference type="ChEBI" id="CHEBI:30616"/>
        <dbReference type="ChEBI" id="CHEBI:57597"/>
        <dbReference type="ChEBI" id="CHEBI:456216"/>
        <dbReference type="EC" id="2.7.1.30"/>
    </reaction>
</comment>
<keyword evidence="4 11" id="KW-0808">Transferase</keyword>
<organism evidence="14 15">
    <name type="scientific">Thermalbibacter longus</name>
    <dbReference type="NCBI Taxonomy" id="2951981"/>
    <lineage>
        <taxon>Bacteria</taxon>
        <taxon>Pseudomonadati</taxon>
        <taxon>Thermomicrobiota</taxon>
        <taxon>Thermomicrobia</taxon>
        <taxon>Thermomicrobiales</taxon>
        <taxon>Thermomicrobiaceae</taxon>
        <taxon>Thermalbibacter</taxon>
    </lineage>
</organism>
<evidence type="ECO:0000256" key="6">
    <source>
        <dbReference type="ARBA" id="ARBA00022777"/>
    </source>
</evidence>
<dbReference type="PIRSF" id="PIRSF000538">
    <property type="entry name" value="GlpK"/>
    <property type="match status" value="1"/>
</dbReference>
<dbReference type="InterPro" id="IPR018483">
    <property type="entry name" value="Carb_kinase_FGGY_CS"/>
</dbReference>
<gene>
    <name evidence="14" type="primary">glpK</name>
    <name evidence="14" type="ORF">NET02_13710</name>
</gene>
<dbReference type="EC" id="2.7.1.30" evidence="3"/>
<evidence type="ECO:0000256" key="2">
    <source>
        <dbReference type="ARBA" id="ARBA00009156"/>
    </source>
</evidence>
<evidence type="ECO:0000256" key="11">
    <source>
        <dbReference type="RuleBase" id="RU003733"/>
    </source>
</evidence>
<dbReference type="InterPro" id="IPR005999">
    <property type="entry name" value="Glycerol_kin"/>
</dbReference>
<evidence type="ECO:0000256" key="10">
    <source>
        <dbReference type="ARBA" id="ARBA00052101"/>
    </source>
</evidence>
<dbReference type="GO" id="GO:0019563">
    <property type="term" value="P:glycerol catabolic process"/>
    <property type="evidence" value="ECO:0007669"/>
    <property type="project" value="TreeGrafter"/>
</dbReference>
<dbReference type="GO" id="GO:0006072">
    <property type="term" value="P:glycerol-3-phosphate metabolic process"/>
    <property type="evidence" value="ECO:0007669"/>
    <property type="project" value="InterPro"/>
</dbReference>
<dbReference type="GO" id="GO:0005524">
    <property type="term" value="F:ATP binding"/>
    <property type="evidence" value="ECO:0007669"/>
    <property type="project" value="UniProtKB-KW"/>
</dbReference>
<dbReference type="FunFam" id="3.30.420.40:FF:000007">
    <property type="entry name" value="Glycerol kinase"/>
    <property type="match status" value="1"/>
</dbReference>
<feature type="domain" description="Carbohydrate kinase FGGY C-terminal" evidence="13">
    <location>
        <begin position="258"/>
        <end position="445"/>
    </location>
</feature>
<protein>
    <recommendedName>
        <fullName evidence="3">glycerol kinase</fullName>
        <ecNumber evidence="3">2.7.1.30</ecNumber>
    </recommendedName>
    <alternativeName>
        <fullName evidence="9">ATP:glycerol 3-phosphotransferase</fullName>
    </alternativeName>
</protein>
<evidence type="ECO:0000256" key="8">
    <source>
        <dbReference type="ARBA" id="ARBA00022840"/>
    </source>
</evidence>
<evidence type="ECO:0000313" key="14">
    <source>
        <dbReference type="EMBL" id="MCM8750204.1"/>
    </source>
</evidence>
<reference evidence="14" key="1">
    <citation type="submission" date="2022-06" db="EMBL/GenBank/DDBJ databases">
        <title>CFH 74404 Thermomicrobiaceae sp.</title>
        <authorList>
            <person name="Ming H."/>
            <person name="Li W.-J."/>
            <person name="Zhao Z."/>
        </authorList>
    </citation>
    <scope>NUCLEOTIDE SEQUENCE</scope>
    <source>
        <strain evidence="14">CFH 74404</strain>
    </source>
</reference>
<dbReference type="EMBL" id="JAMSLR010000012">
    <property type="protein sequence ID" value="MCM8750204.1"/>
    <property type="molecule type" value="Genomic_DNA"/>
</dbReference>
<dbReference type="SUPFAM" id="SSF53067">
    <property type="entry name" value="Actin-like ATPase domain"/>
    <property type="match status" value="2"/>
</dbReference>